<feature type="compositionally biased region" description="Gly residues" evidence="1">
    <location>
        <begin position="198"/>
        <end position="224"/>
    </location>
</feature>
<evidence type="ECO:0000259" key="2">
    <source>
        <dbReference type="Pfam" id="PF20236"/>
    </source>
</evidence>
<sequence>MLLTLDTNNPWDATYTDESGRVIYRCEASSAFTLSNRQFKLYRAIPPTGQMQLVGQVDYDSWSRTKSKISLVGSGAGTEVLGGEARDLFAKTGSRWARYGRAQTFTAPDGRAYTWMFGNRSCTLHQSHASNIGTDPSRPVVKFKQRSLRLFSKSRPAEIEVATGYEGLLDVFLLTLIFLEKVKREKERQRRNAASIGGDAGAGGDAGGGGGGGGDGGGGGGGGA</sequence>
<evidence type="ECO:0000313" key="3">
    <source>
        <dbReference type="EMBL" id="PPR05590.1"/>
    </source>
</evidence>
<dbReference type="Proteomes" id="UP000284842">
    <property type="component" value="Unassembled WGS sequence"/>
</dbReference>
<comment type="caution">
    <text evidence="3">The sequence shown here is derived from an EMBL/GenBank/DDBJ whole genome shotgun (WGS) entry which is preliminary data.</text>
</comment>
<dbReference type="AlphaFoldDB" id="A0A409YRF8"/>
<dbReference type="EMBL" id="NHTK01000785">
    <property type="protein sequence ID" value="PPR05590.1"/>
    <property type="molecule type" value="Genomic_DNA"/>
</dbReference>
<dbReference type="InParanoid" id="A0A409YRF8"/>
<feature type="region of interest" description="Disordered" evidence="1">
    <location>
        <begin position="190"/>
        <end position="224"/>
    </location>
</feature>
<evidence type="ECO:0000256" key="1">
    <source>
        <dbReference type="SAM" id="MobiDB-lite"/>
    </source>
</evidence>
<name>A0A409YRF8_9AGAR</name>
<proteinExistence type="predicted"/>
<keyword evidence="4" id="KW-1185">Reference proteome</keyword>
<reference evidence="3 4" key="1">
    <citation type="journal article" date="2018" name="Evol. Lett.">
        <title>Horizontal gene cluster transfer increased hallucinogenic mushroom diversity.</title>
        <authorList>
            <person name="Reynolds H.T."/>
            <person name="Vijayakumar V."/>
            <person name="Gluck-Thaler E."/>
            <person name="Korotkin H.B."/>
            <person name="Matheny P.B."/>
            <person name="Slot J.C."/>
        </authorList>
    </citation>
    <scope>NUCLEOTIDE SEQUENCE [LARGE SCALE GENOMIC DNA]</scope>
    <source>
        <strain evidence="3 4">2629</strain>
    </source>
</reference>
<protein>
    <recommendedName>
        <fullName evidence="2">DUF6593 domain-containing protein</fullName>
    </recommendedName>
</protein>
<dbReference type="InterPro" id="IPR046528">
    <property type="entry name" value="DUF6593"/>
</dbReference>
<feature type="domain" description="DUF6593" evidence="2">
    <location>
        <begin position="8"/>
        <end position="185"/>
    </location>
</feature>
<dbReference type="Pfam" id="PF20236">
    <property type="entry name" value="DUF6593"/>
    <property type="match status" value="1"/>
</dbReference>
<accession>A0A409YRF8</accession>
<dbReference type="OrthoDB" id="3360976at2759"/>
<organism evidence="3 4">
    <name type="scientific">Panaeolus cyanescens</name>
    <dbReference type="NCBI Taxonomy" id="181874"/>
    <lineage>
        <taxon>Eukaryota</taxon>
        <taxon>Fungi</taxon>
        <taxon>Dikarya</taxon>
        <taxon>Basidiomycota</taxon>
        <taxon>Agaricomycotina</taxon>
        <taxon>Agaricomycetes</taxon>
        <taxon>Agaricomycetidae</taxon>
        <taxon>Agaricales</taxon>
        <taxon>Agaricineae</taxon>
        <taxon>Galeropsidaceae</taxon>
        <taxon>Panaeolus</taxon>
    </lineage>
</organism>
<gene>
    <name evidence="3" type="ORF">CVT24_002821</name>
</gene>
<evidence type="ECO:0000313" key="4">
    <source>
        <dbReference type="Proteomes" id="UP000284842"/>
    </source>
</evidence>